<evidence type="ECO:0000256" key="4">
    <source>
        <dbReference type="ARBA" id="ARBA00008706"/>
    </source>
</evidence>
<comment type="similarity">
    <text evidence="4 10">Belongs to the galactose-1-phosphate uridylyltransferase type 2 family.</text>
</comment>
<evidence type="ECO:0000256" key="8">
    <source>
        <dbReference type="ARBA" id="ARBA00023144"/>
    </source>
</evidence>
<dbReference type="GO" id="GO:0008108">
    <property type="term" value="F:UDP-glucose:hexose-1-phosphate uridylyltransferase activity"/>
    <property type="evidence" value="ECO:0007669"/>
    <property type="project" value="UniProtKB-UniRule"/>
</dbReference>
<dbReference type="InterPro" id="IPR023425">
    <property type="entry name" value="GalP_uridyl_Trfase_II_CS"/>
</dbReference>
<dbReference type="PANTHER" id="PTHR39191">
    <property type="entry name" value="GALACTOSE-1-PHOSPHATE URIDYLYLTRANSFERASE"/>
    <property type="match status" value="1"/>
</dbReference>
<keyword evidence="7 10" id="KW-0548">Nucleotidyltransferase</keyword>
<dbReference type="NCBIfam" id="NF003629">
    <property type="entry name" value="PRK05270.1-2"/>
    <property type="match status" value="1"/>
</dbReference>
<dbReference type="InterPro" id="IPR005850">
    <property type="entry name" value="GalP_Utransf_C"/>
</dbReference>
<dbReference type="Pfam" id="PF01087">
    <property type="entry name" value="GalP_UDP_transf"/>
    <property type="match status" value="1"/>
</dbReference>
<dbReference type="PANTHER" id="PTHR39191:SF1">
    <property type="entry name" value="DUF4922 DOMAIN-CONTAINING PROTEIN"/>
    <property type="match status" value="1"/>
</dbReference>
<evidence type="ECO:0000256" key="9">
    <source>
        <dbReference type="ARBA" id="ARBA00023277"/>
    </source>
</evidence>
<evidence type="ECO:0000256" key="10">
    <source>
        <dbReference type="HAMAP-Rule" id="MF_00571"/>
    </source>
</evidence>
<evidence type="ECO:0000256" key="1">
    <source>
        <dbReference type="ARBA" id="ARBA00001107"/>
    </source>
</evidence>
<dbReference type="UniPathway" id="UPA00214"/>
<dbReference type="AlphaFoldDB" id="A0A0C7R6Q6"/>
<dbReference type="RefSeq" id="WP_055341974.1">
    <property type="nucleotide sequence ID" value="NZ_CEKZ01000003.1"/>
</dbReference>
<keyword evidence="8 10" id="KW-0299">Galactose metabolism</keyword>
<comment type="catalytic activity">
    <reaction evidence="1 10">
        <text>alpha-D-galactose 1-phosphate + UDP-alpha-D-glucose = alpha-D-glucose 1-phosphate + UDP-alpha-D-galactose</text>
        <dbReference type="Rhea" id="RHEA:13989"/>
        <dbReference type="ChEBI" id="CHEBI:58336"/>
        <dbReference type="ChEBI" id="CHEBI:58601"/>
        <dbReference type="ChEBI" id="CHEBI:58885"/>
        <dbReference type="ChEBI" id="CHEBI:66914"/>
        <dbReference type="EC" id="2.7.7.12"/>
    </reaction>
</comment>
<evidence type="ECO:0000313" key="13">
    <source>
        <dbReference type="EMBL" id="CEQ03754.1"/>
    </source>
</evidence>
<accession>A0A0C7R6Q6</accession>
<comment type="subcellular location">
    <subcellularLocation>
        <location evidence="2 10">Cytoplasm</location>
    </subcellularLocation>
</comment>
<dbReference type="EC" id="2.7.7.12" evidence="10"/>
<keyword evidence="6 10" id="KW-0808">Transferase</keyword>
<keyword evidence="5 10" id="KW-0963">Cytoplasm</keyword>
<dbReference type="HAMAP" id="MF_00571">
    <property type="entry name" value="GalP_UDP_trans"/>
    <property type="match status" value="1"/>
</dbReference>
<dbReference type="GO" id="GO:0006012">
    <property type="term" value="P:galactose metabolic process"/>
    <property type="evidence" value="ECO:0007669"/>
    <property type="project" value="UniProtKB-UniRule"/>
</dbReference>
<comment type="pathway">
    <text evidence="3 10">Carbohydrate metabolism; galactose metabolism.</text>
</comment>
<evidence type="ECO:0000256" key="3">
    <source>
        <dbReference type="ARBA" id="ARBA00004947"/>
    </source>
</evidence>
<keyword evidence="9 10" id="KW-0119">Carbohydrate metabolism</keyword>
<dbReference type="EMBL" id="CEKZ01000003">
    <property type="protein sequence ID" value="CEQ03754.1"/>
    <property type="molecule type" value="Genomic_DNA"/>
</dbReference>
<organism evidence="13 14">
    <name type="scientific">Paraclostridium sordellii</name>
    <name type="common">Clostridium sordellii</name>
    <dbReference type="NCBI Taxonomy" id="1505"/>
    <lineage>
        <taxon>Bacteria</taxon>
        <taxon>Bacillati</taxon>
        <taxon>Bacillota</taxon>
        <taxon>Clostridia</taxon>
        <taxon>Peptostreptococcales</taxon>
        <taxon>Peptostreptococcaceae</taxon>
        <taxon>Paraclostridium</taxon>
    </lineage>
</organism>
<proteinExistence type="inferred from homology"/>
<protein>
    <recommendedName>
        <fullName evidence="10">Galactose-1-phosphate uridylyltransferase</fullName>
        <shortName evidence="10">Gal-1-P uridylyltransferase</shortName>
        <ecNumber evidence="10">2.7.7.12</ecNumber>
    </recommendedName>
    <alternativeName>
        <fullName evidence="10">UDP-glucose--hexose-1-phosphate uridylyltransferase</fullName>
    </alternativeName>
</protein>
<dbReference type="InterPro" id="IPR005849">
    <property type="entry name" value="GalP_Utransf_N"/>
</dbReference>
<feature type="domain" description="Galactose-1-phosphate uridyl transferase C-terminal" evidence="12">
    <location>
        <begin position="247"/>
        <end position="427"/>
    </location>
</feature>
<evidence type="ECO:0000259" key="12">
    <source>
        <dbReference type="Pfam" id="PF02744"/>
    </source>
</evidence>
<dbReference type="Pfam" id="PF02744">
    <property type="entry name" value="GalP_UDP_tr_C"/>
    <property type="match status" value="1"/>
</dbReference>
<name>A0A0C7R6Q6_PARSO</name>
<evidence type="ECO:0000256" key="6">
    <source>
        <dbReference type="ARBA" id="ARBA00022679"/>
    </source>
</evidence>
<dbReference type="NCBIfam" id="TIGR01239">
    <property type="entry name" value="galT_2"/>
    <property type="match status" value="1"/>
</dbReference>
<evidence type="ECO:0000259" key="11">
    <source>
        <dbReference type="Pfam" id="PF01087"/>
    </source>
</evidence>
<sequence>MSIYTDFERLINYGLKHELFLEEDKIYIRNSFIELFNLDEYIMPAEVLGDDNLEDIMNNLLDYAYEKNILESNTSVYRDLLDTKIMSLLIPRPSEVTKEFNKRYKKDKVSATDYLYNLSKSCDYVRTNRIAQNINWKTNTEYGDIDITINLSKPEKDPKAIAKSRELKTSSYPTCLLCKENVGYRGRLNHPARQNLRIIPLNLNESKFYLQYSPYSYYNEHCIIFSDKHEPMTISKNTFDRNLDFLEQFPHYFIGSNADLPIVGGSILSHDHYQGGRYEFAMDRAKDILKIDLKVYEDVNISMIKWPLSVVRLNSNNREKLSILASYILNHWKGYTDEVVNIHSHTENTLHNTITPIARRKGENFELDLVLRNNKTSEEHPDGIFHPHKELHHIKKENIGLIEVLGLAVLPARLKEELEIIKKCLLKEKNEEYILKNLNLHLEWFNYLKKKYGDFNKETIDDILKDEVGLIFKKVLEDCGVFKFDEEGLKARNRYIQNLKKYLGV</sequence>
<gene>
    <name evidence="10" type="primary">galT</name>
    <name evidence="13" type="ORF">R28058_14871</name>
</gene>
<dbReference type="PROSITE" id="PS01163">
    <property type="entry name" value="GAL_P_UDP_TRANSF_II"/>
    <property type="match status" value="1"/>
</dbReference>
<dbReference type="Proteomes" id="UP000049127">
    <property type="component" value="Unassembled WGS sequence"/>
</dbReference>
<dbReference type="GO" id="GO:0005737">
    <property type="term" value="C:cytoplasm"/>
    <property type="evidence" value="ECO:0007669"/>
    <property type="project" value="UniProtKB-SubCell"/>
</dbReference>
<dbReference type="OrthoDB" id="2293at2"/>
<feature type="domain" description="Galactose-1-phosphate uridyl transferase N-terminal" evidence="11">
    <location>
        <begin position="21"/>
        <end position="231"/>
    </location>
</feature>
<dbReference type="InterPro" id="IPR000766">
    <property type="entry name" value="GalP_uridyl_Trfase_II"/>
</dbReference>
<evidence type="ECO:0000256" key="7">
    <source>
        <dbReference type="ARBA" id="ARBA00022695"/>
    </source>
</evidence>
<evidence type="ECO:0000313" key="14">
    <source>
        <dbReference type="Proteomes" id="UP000049127"/>
    </source>
</evidence>
<evidence type="ECO:0000256" key="2">
    <source>
        <dbReference type="ARBA" id="ARBA00004496"/>
    </source>
</evidence>
<dbReference type="PIRSF" id="PIRSF006005">
    <property type="entry name" value="GalT_BS"/>
    <property type="match status" value="1"/>
</dbReference>
<evidence type="ECO:0000256" key="5">
    <source>
        <dbReference type="ARBA" id="ARBA00022490"/>
    </source>
</evidence>
<reference evidence="13 14" key="1">
    <citation type="submission" date="2015-01" db="EMBL/GenBank/DDBJ databases">
        <authorList>
            <person name="Aslett A.Martin."/>
            <person name="De Silva Nishadi"/>
        </authorList>
    </citation>
    <scope>NUCLEOTIDE SEQUENCE [LARGE SCALE GENOMIC DNA]</scope>
    <source>
        <strain evidence="13 14">R28058</strain>
    </source>
</reference>